<evidence type="ECO:0000313" key="3">
    <source>
        <dbReference type="Proteomes" id="UP000199648"/>
    </source>
</evidence>
<feature type="transmembrane region" description="Helical" evidence="1">
    <location>
        <begin position="73"/>
        <end position="90"/>
    </location>
</feature>
<evidence type="ECO:0000256" key="1">
    <source>
        <dbReference type="SAM" id="Phobius"/>
    </source>
</evidence>
<accession>A0A1G5QJT8</accession>
<feature type="transmembrane region" description="Helical" evidence="1">
    <location>
        <begin position="96"/>
        <end position="115"/>
    </location>
</feature>
<keyword evidence="1" id="KW-0472">Membrane</keyword>
<proteinExistence type="predicted"/>
<organism evidence="2 3">
    <name type="scientific">Thiohalomonas denitrificans</name>
    <dbReference type="NCBI Taxonomy" id="415747"/>
    <lineage>
        <taxon>Bacteria</taxon>
        <taxon>Pseudomonadati</taxon>
        <taxon>Pseudomonadota</taxon>
        <taxon>Gammaproteobacteria</taxon>
        <taxon>Thiohalomonadales</taxon>
        <taxon>Thiohalomonadaceae</taxon>
        <taxon>Thiohalomonas</taxon>
    </lineage>
</organism>
<feature type="transmembrane region" description="Helical" evidence="1">
    <location>
        <begin position="12"/>
        <end position="35"/>
    </location>
</feature>
<dbReference type="RefSeq" id="WP_217631970.1">
    <property type="nucleotide sequence ID" value="NZ_FMWD01000006.1"/>
</dbReference>
<name>A0A1G5QJT8_9GAMM</name>
<protein>
    <recommendedName>
        <fullName evidence="4">NnrS protein</fullName>
    </recommendedName>
</protein>
<feature type="transmembrane region" description="Helical" evidence="1">
    <location>
        <begin position="181"/>
        <end position="199"/>
    </location>
</feature>
<sequence>MIARDLPPVARLPLLVLGFLSLAFGVIAGLVRLGWPLPLPSPELLGLHGPLMVSGFFGTVIGLERAVALASRWAYGGPALTGAGGLALIAGAPMGVASSLLSAGSLVLVAASWVVVRRQRALFTLTLAAGAAVWSVGNLLWLAGAPVADVLPWWAGFLVLTIAGERLELSRFRPASAPARWVFAAVALLLLAGIGTSSFSGAGRMVLAASLLLLALWLGRYDVALYTVRGSGLPRFTAVCLLSGYVWLAVGAVVGLSSGGLFFGYGYDTTLHSVFLGFVFAMVFGHAPIIFPAVTRFNIPYHPVFYLHLVLLHATLGLRVAGDLGGWMELRRIGGLGNALVLLLFVANTVAAVIKGRRAAS</sequence>
<keyword evidence="3" id="KW-1185">Reference proteome</keyword>
<dbReference type="STRING" id="415747.SAMN03097708_02263"/>
<dbReference type="EMBL" id="FMWD01000006">
    <property type="protein sequence ID" value="SCZ62125.1"/>
    <property type="molecule type" value="Genomic_DNA"/>
</dbReference>
<dbReference type="Proteomes" id="UP000199648">
    <property type="component" value="Unassembled WGS sequence"/>
</dbReference>
<feature type="transmembrane region" description="Helical" evidence="1">
    <location>
        <begin position="271"/>
        <end position="291"/>
    </location>
</feature>
<feature type="transmembrane region" description="Helical" evidence="1">
    <location>
        <begin position="303"/>
        <end position="321"/>
    </location>
</feature>
<keyword evidence="1" id="KW-0812">Transmembrane</keyword>
<feature type="transmembrane region" description="Helical" evidence="1">
    <location>
        <begin position="205"/>
        <end position="226"/>
    </location>
</feature>
<keyword evidence="1" id="KW-1133">Transmembrane helix</keyword>
<feature type="transmembrane region" description="Helical" evidence="1">
    <location>
        <begin position="122"/>
        <end position="144"/>
    </location>
</feature>
<evidence type="ECO:0008006" key="4">
    <source>
        <dbReference type="Google" id="ProtNLM"/>
    </source>
</evidence>
<dbReference type="AlphaFoldDB" id="A0A1G5QJT8"/>
<evidence type="ECO:0000313" key="2">
    <source>
        <dbReference type="EMBL" id="SCZ62125.1"/>
    </source>
</evidence>
<feature type="transmembrane region" description="Helical" evidence="1">
    <location>
        <begin position="47"/>
        <end position="66"/>
    </location>
</feature>
<gene>
    <name evidence="2" type="ORF">SAMN03097708_02263</name>
</gene>
<feature type="transmembrane region" description="Helical" evidence="1">
    <location>
        <begin position="333"/>
        <end position="354"/>
    </location>
</feature>
<feature type="transmembrane region" description="Helical" evidence="1">
    <location>
        <begin position="238"/>
        <end position="265"/>
    </location>
</feature>
<reference evidence="2 3" key="1">
    <citation type="submission" date="2016-10" db="EMBL/GenBank/DDBJ databases">
        <authorList>
            <person name="de Groot N.N."/>
        </authorList>
    </citation>
    <scope>NUCLEOTIDE SEQUENCE [LARGE SCALE GENOMIC DNA]</scope>
    <source>
        <strain evidence="2 3">HLD2</strain>
    </source>
</reference>